<feature type="domain" description="FAD-binding PCMH-type" evidence="4">
    <location>
        <begin position="118"/>
        <end position="297"/>
    </location>
</feature>
<dbReference type="SUPFAM" id="SSF56176">
    <property type="entry name" value="FAD-binding/transporter-associated domain-like"/>
    <property type="match status" value="1"/>
</dbReference>
<dbReference type="Proteomes" id="UP000191285">
    <property type="component" value="Unassembled WGS sequence"/>
</dbReference>
<dbReference type="GO" id="GO:0016491">
    <property type="term" value="F:oxidoreductase activity"/>
    <property type="evidence" value="ECO:0007669"/>
    <property type="project" value="UniProtKB-KW"/>
</dbReference>
<evidence type="ECO:0000313" key="5">
    <source>
        <dbReference type="EMBL" id="OQE23056.1"/>
    </source>
</evidence>
<gene>
    <name evidence="5" type="ORF">PENSTE_c009G07236</name>
</gene>
<dbReference type="Pfam" id="PF01565">
    <property type="entry name" value="FAD_binding_4"/>
    <property type="match status" value="1"/>
</dbReference>
<dbReference type="STRING" id="303698.A0A1V6TA91"/>
<dbReference type="InterPro" id="IPR012951">
    <property type="entry name" value="BBE"/>
</dbReference>
<dbReference type="InterPro" id="IPR006094">
    <property type="entry name" value="Oxid_FAD_bind_N"/>
</dbReference>
<dbReference type="EMBL" id="MLKD01000009">
    <property type="protein sequence ID" value="OQE23056.1"/>
    <property type="molecule type" value="Genomic_DNA"/>
</dbReference>
<accession>A0A1V6TA91</accession>
<proteinExistence type="inferred from homology"/>
<dbReference type="Gene3D" id="3.30.465.10">
    <property type="match status" value="2"/>
</dbReference>
<dbReference type="InterPro" id="IPR016166">
    <property type="entry name" value="FAD-bd_PCMH"/>
</dbReference>
<evidence type="ECO:0000313" key="6">
    <source>
        <dbReference type="Proteomes" id="UP000191285"/>
    </source>
</evidence>
<dbReference type="OrthoDB" id="9983560at2759"/>
<evidence type="ECO:0000256" key="1">
    <source>
        <dbReference type="ARBA" id="ARBA00005466"/>
    </source>
</evidence>
<feature type="chain" id="PRO_5012845170" description="FAD-binding PCMH-type domain-containing protein" evidence="3">
    <location>
        <begin position="25"/>
        <end position="572"/>
    </location>
</feature>
<keyword evidence="6" id="KW-1185">Reference proteome</keyword>
<dbReference type="GO" id="GO:0071949">
    <property type="term" value="F:FAD binding"/>
    <property type="evidence" value="ECO:0007669"/>
    <property type="project" value="InterPro"/>
</dbReference>
<sequence length="572" mass="62420">MMLALNNLKFGVFLGLAAIAPAIGASESSSCRCLPGDDCWPSVSTWNAFNQSVGGRLVATVPLATPCHVPSYNEEECAALKKSWDLPEEHYDSSSSFMAPFFTNGTCDPYHPVSKPCTLGNFVRYAVNVSSPVHVAKTLKFADKHNIRFIVRNTGHDYNGKSTGAGALSVWTHHLKDIEFKDWKSESYNGKAAKLGAGVQGFEAYEAAHKRGLRMVGGECPTVGIAGGYSQGGGHSSLASKHGLGADQVLEWEVIDGTGRFLTANRTHNSDLYWALTGGGGGTYGVVWSMTSKAHQDSHVSGFNLTFTTDGISDDTFYKAVELYNAHLPTIVDAGVMSLNFLTNTSFSLSPMTAPGLTLKELKKLIKPVLDGFDKLGIKYQSHGEEFSNYLDQFNAQTPLVTIAVAQYGSWLLPRSLVESPKSRHDVTNAARTVLSNGAVFTTVGLKVTEDVTGDVYNSVNPAWRSAIAHVLMSTPWEWNKPEKMLEKQKLMTDVLVPSWSKISPDSGAYLNEADFRQPDFKKVFYGDNYDKLRAIKAKYDPHHLFYGVTAVGSDEWTVSESGRMCKASPHH</sequence>
<protein>
    <recommendedName>
        <fullName evidence="4">FAD-binding PCMH-type domain-containing protein</fullName>
    </recommendedName>
</protein>
<dbReference type="PANTHER" id="PTHR13878:SF91">
    <property type="entry name" value="FAD BINDING DOMAIN PROTEIN (AFU_ORTHOLOGUE AFUA_6G12070)-RELATED"/>
    <property type="match status" value="1"/>
</dbReference>
<dbReference type="InterPro" id="IPR050432">
    <property type="entry name" value="FAD-linked_Oxidoreductases_BP"/>
</dbReference>
<reference evidence="6" key="1">
    <citation type="journal article" date="2017" name="Nat. Microbiol.">
        <title>Global analysis of biosynthetic gene clusters reveals vast potential of secondary metabolite production in Penicillium species.</title>
        <authorList>
            <person name="Nielsen J.C."/>
            <person name="Grijseels S."/>
            <person name="Prigent S."/>
            <person name="Ji B."/>
            <person name="Dainat J."/>
            <person name="Nielsen K.F."/>
            <person name="Frisvad J.C."/>
            <person name="Workman M."/>
            <person name="Nielsen J."/>
        </authorList>
    </citation>
    <scope>NUCLEOTIDE SEQUENCE [LARGE SCALE GENOMIC DNA]</scope>
    <source>
        <strain evidence="6">IBT 24891</strain>
    </source>
</reference>
<evidence type="ECO:0000259" key="4">
    <source>
        <dbReference type="PROSITE" id="PS51387"/>
    </source>
</evidence>
<comment type="similarity">
    <text evidence="1">Belongs to the oxygen-dependent FAD-linked oxidoreductase family.</text>
</comment>
<comment type="caution">
    <text evidence="5">The sequence shown here is derived from an EMBL/GenBank/DDBJ whole genome shotgun (WGS) entry which is preliminary data.</text>
</comment>
<name>A0A1V6TA91_9EURO</name>
<dbReference type="AlphaFoldDB" id="A0A1V6TA91"/>
<keyword evidence="3" id="KW-0732">Signal</keyword>
<evidence type="ECO:0000256" key="3">
    <source>
        <dbReference type="SAM" id="SignalP"/>
    </source>
</evidence>
<dbReference type="InterPro" id="IPR016169">
    <property type="entry name" value="FAD-bd_PCMH_sub2"/>
</dbReference>
<evidence type="ECO:0000256" key="2">
    <source>
        <dbReference type="ARBA" id="ARBA00023002"/>
    </source>
</evidence>
<dbReference type="PROSITE" id="PS51387">
    <property type="entry name" value="FAD_PCMH"/>
    <property type="match status" value="1"/>
</dbReference>
<organism evidence="5 6">
    <name type="scientific">Penicillium steckii</name>
    <dbReference type="NCBI Taxonomy" id="303698"/>
    <lineage>
        <taxon>Eukaryota</taxon>
        <taxon>Fungi</taxon>
        <taxon>Dikarya</taxon>
        <taxon>Ascomycota</taxon>
        <taxon>Pezizomycotina</taxon>
        <taxon>Eurotiomycetes</taxon>
        <taxon>Eurotiomycetidae</taxon>
        <taxon>Eurotiales</taxon>
        <taxon>Aspergillaceae</taxon>
        <taxon>Penicillium</taxon>
    </lineage>
</organism>
<dbReference type="PANTHER" id="PTHR13878">
    <property type="entry name" value="GULONOLACTONE OXIDASE"/>
    <property type="match status" value="1"/>
</dbReference>
<dbReference type="InterPro" id="IPR036318">
    <property type="entry name" value="FAD-bd_PCMH-like_sf"/>
</dbReference>
<keyword evidence="2" id="KW-0560">Oxidoreductase</keyword>
<dbReference type="Pfam" id="PF08031">
    <property type="entry name" value="BBE"/>
    <property type="match status" value="1"/>
</dbReference>
<feature type="signal peptide" evidence="3">
    <location>
        <begin position="1"/>
        <end position="24"/>
    </location>
</feature>